<dbReference type="Pfam" id="PF05168">
    <property type="entry name" value="HEPN"/>
    <property type="match status" value="1"/>
</dbReference>
<organism evidence="2 3">
    <name type="scientific">Pinctada imbricata</name>
    <name type="common">Atlantic pearl-oyster</name>
    <name type="synonym">Pinctada martensii</name>
    <dbReference type="NCBI Taxonomy" id="66713"/>
    <lineage>
        <taxon>Eukaryota</taxon>
        <taxon>Metazoa</taxon>
        <taxon>Spiralia</taxon>
        <taxon>Lophotrochozoa</taxon>
        <taxon>Mollusca</taxon>
        <taxon>Bivalvia</taxon>
        <taxon>Autobranchia</taxon>
        <taxon>Pteriomorphia</taxon>
        <taxon>Pterioida</taxon>
        <taxon>Pterioidea</taxon>
        <taxon>Pteriidae</taxon>
        <taxon>Pinctada</taxon>
    </lineage>
</organism>
<dbReference type="EMBL" id="VSWD01000007">
    <property type="protein sequence ID" value="KAK3098897.1"/>
    <property type="molecule type" value="Genomic_DNA"/>
</dbReference>
<gene>
    <name evidence="2" type="ORF">FSP39_024099</name>
</gene>
<accession>A0AA88Y607</accession>
<comment type="caution">
    <text evidence="2">The sequence shown here is derived from an EMBL/GenBank/DDBJ whole genome shotgun (WGS) entry which is preliminary data.</text>
</comment>
<dbReference type="InterPro" id="IPR001623">
    <property type="entry name" value="DnaJ_domain"/>
</dbReference>
<dbReference type="PANTHER" id="PTHR15600:SF42">
    <property type="entry name" value="SACSIN"/>
    <property type="match status" value="1"/>
</dbReference>
<name>A0AA88Y607_PINIB</name>
<reference evidence="2" key="1">
    <citation type="submission" date="2019-08" db="EMBL/GenBank/DDBJ databases">
        <title>The improved chromosome-level genome for the pearl oyster Pinctada fucata martensii using PacBio sequencing and Hi-C.</title>
        <authorList>
            <person name="Zheng Z."/>
        </authorList>
    </citation>
    <scope>NUCLEOTIDE SEQUENCE</scope>
    <source>
        <strain evidence="2">ZZ-2019</strain>
        <tissue evidence="2">Adductor muscle</tissue>
    </source>
</reference>
<dbReference type="Proteomes" id="UP001186944">
    <property type="component" value="Unassembled WGS sequence"/>
</dbReference>
<dbReference type="InterPro" id="IPR007842">
    <property type="entry name" value="HEPN_dom"/>
</dbReference>
<keyword evidence="3" id="KW-1185">Reference proteome</keyword>
<dbReference type="SUPFAM" id="SSF46565">
    <property type="entry name" value="Chaperone J-domain"/>
    <property type="match status" value="1"/>
</dbReference>
<dbReference type="SUPFAM" id="SSF81593">
    <property type="entry name" value="Nucleotidyltransferase substrate binding subunit/domain"/>
    <property type="match status" value="1"/>
</dbReference>
<dbReference type="CDD" id="cd06257">
    <property type="entry name" value="DnaJ"/>
    <property type="match status" value="1"/>
</dbReference>
<sequence>MEASLNNVKEMHVYCYLPLPVHSGLPVHINGHFALDHEARRNVWWPEEPKKEDLKKEWNAFLIKEVIVPAYASGLELLKQYLFASSIIPKAMRKLDQYYNAFPCTQMQADNIWKSLAAMLYNYVIENRMCLFPVTRFQFERNALQSVPRAMKVIKSRKDKIDRDIGEDSCHMEWVAVGSPDCPAFYNDLYRQVRNDPLEKYNPHRKTSLMDIYKETSEVAEQLGVILKNIGLNLLDLPSWIFQSIVDLKTSISEISPVAVLKFMKTFQSSCDKGKCKIEGVNLPIKDTVLGSVTSVYLILWYCALDLDGTRAELEGCPLLVTADEYLRVFSQENVVFVADKPNKILPSSGSTLVHKELINRMKDEQGRLIYPDLVQYLTLDEFSRLFPLNFNTDMPEENNLWIQNENRPMDKNWMRTFWSFIAKELEKYQTSYCDRKMKNLKSYSERQKNEIRDRKSEEFLREGKQKFLAKVTTLLGQWRLFPVKNGNVEMICRLDRSKLLVFDQNLGGSEELIDAFSHLQIPKPDSSAVGEYCEPGHKSPYLNIGVCFVANFYEPVSVLNCLYEYRNTFRNLPVEVCNQILAYFGNNICKACVNDESLKQRIRSLPLFVTMSGATTSIEDKSAIVLPSSIPETGIETWINRVGKILLFDNEDLRRVHTNVGCVMENPLNLYCKWILPSLSAFPVHSVIDHIQFIKQSLYPQHETHDNDCQLKNRIREAAFVIISDKRYSAEVFFDPSVELFKTMCLTDELPPAPFSLPDWREFMKFAGMKHELTEDVIISLARRLENEEQTTGKITETIAMKSKVLLQTLQDKSDECFSEHCLKKLSKIRIILPYEICSIRKGLLPSLEEHRLVAFSESTTQDFKDICWSSYFVIPRNADPKQWSRLSIDEQSFVSRALQIKCPPPRESIIQHIKNILKGISTHQELLRRDIDTEMVLTEVMQSIYTFLSESFLSGFSHEPIIYIKDRQILSCAPYVVLDMNESDEIPPYLLKAPLVFGKHFKLFEKLGASKSLSCNHFAKVLETIYNETKGYECLHAEELTKVKKAVQNLFRMLNASSNMDALTVDELYLPSKEKILLPCKELIFVDDTMIQDRIKQNIAELNYFVGFSALELKVDDPVRYIKLLPEKLQPTMLSKTIKELIPRKMKDNSVNSAKAKHLGEFLGSSKFLHGVLRLLMHKRHKCDDILTEKEQQEIKSKLLHIDVIELQVLETCLYWNDHMLPDTNIQKKIFLELTTPGNDVEDEKEKAELYFSDPLDNDLEEWIKSINIELSQYINVCTGQKLEENVLFLSEMLKYINNPNEIQEGVLDRYGIVAIDISFGINEFVPKLGSTIPIKLHHLLNNSFSFYDEGEYIALEIYDPFIDDENTAASLEDDEEATIFSPVYILARIIERLTLQDKDVTEIEYKLDIGESFETAKASRIYKFVRKEKDGDSALDYVDGAKVMNWNMDAAKKYILSIMKDAAKKPKSEMRRIVKRLLLQYHPDKHTENKQYFTELTQFIQYLVSKIERGESLDDVDLEEMQRENSRNYDSTFCEGMFRRGRRYAEQRSDNSSSGSSFFDAFRHVGPQPGQARRWIRQAEIDLRAANNDSHDDKAQNWVCYKCHQASEKALKALLYKVGTDDMVLKSHRLPQLASSTQDAELIGLAGSLEDNTGSYFRMRYPDTVGGFSDITGCRIPSDIYTRDQAERAVHLATSIVQLVLAKL</sequence>
<dbReference type="PANTHER" id="PTHR15600">
    <property type="entry name" value="SACSIN"/>
    <property type="match status" value="1"/>
</dbReference>
<evidence type="ECO:0000313" key="3">
    <source>
        <dbReference type="Proteomes" id="UP001186944"/>
    </source>
</evidence>
<dbReference type="InterPro" id="IPR052972">
    <property type="entry name" value="Sacsin_chaperone_reg"/>
</dbReference>
<evidence type="ECO:0000313" key="2">
    <source>
        <dbReference type="EMBL" id="KAK3098897.1"/>
    </source>
</evidence>
<evidence type="ECO:0000259" key="1">
    <source>
        <dbReference type="PROSITE" id="PS50910"/>
    </source>
</evidence>
<dbReference type="Gene3D" id="1.20.120.330">
    <property type="entry name" value="Nucleotidyltransferases domain 2"/>
    <property type="match status" value="1"/>
</dbReference>
<dbReference type="GO" id="GO:0030544">
    <property type="term" value="F:Hsp70 protein binding"/>
    <property type="evidence" value="ECO:0007669"/>
    <property type="project" value="TreeGrafter"/>
</dbReference>
<proteinExistence type="predicted"/>
<dbReference type="SMART" id="SM00748">
    <property type="entry name" value="HEPN"/>
    <property type="match status" value="1"/>
</dbReference>
<dbReference type="Gene3D" id="1.10.287.110">
    <property type="entry name" value="DnaJ domain"/>
    <property type="match status" value="1"/>
</dbReference>
<dbReference type="InterPro" id="IPR036869">
    <property type="entry name" value="J_dom_sf"/>
</dbReference>
<protein>
    <recommendedName>
        <fullName evidence="1">HEPN domain-containing protein</fullName>
    </recommendedName>
</protein>
<feature type="domain" description="HEPN" evidence="1">
    <location>
        <begin position="1580"/>
        <end position="1699"/>
    </location>
</feature>
<dbReference type="PROSITE" id="PS50910">
    <property type="entry name" value="HEPN"/>
    <property type="match status" value="1"/>
</dbReference>